<evidence type="ECO:0000313" key="8">
    <source>
        <dbReference type="Proteomes" id="UP001305779"/>
    </source>
</evidence>
<dbReference type="InterPro" id="IPR002938">
    <property type="entry name" value="FAD-bd"/>
</dbReference>
<dbReference type="PANTHER" id="PTHR47178">
    <property type="entry name" value="MONOOXYGENASE, FAD-BINDING"/>
    <property type="match status" value="1"/>
</dbReference>
<comment type="caution">
    <text evidence="7">The sequence shown here is derived from an EMBL/GenBank/DDBJ whole genome shotgun (WGS) entry which is preliminary data.</text>
</comment>
<dbReference type="PRINTS" id="PR00420">
    <property type="entry name" value="RNGMNOXGNASE"/>
</dbReference>
<keyword evidence="2" id="KW-0285">Flavoprotein</keyword>
<dbReference type="Proteomes" id="UP001305779">
    <property type="component" value="Unassembled WGS sequence"/>
</dbReference>
<keyword evidence="4" id="KW-0560">Oxidoreductase</keyword>
<protein>
    <recommendedName>
        <fullName evidence="6">FAD-binding domain-containing protein</fullName>
    </recommendedName>
</protein>
<evidence type="ECO:0000259" key="6">
    <source>
        <dbReference type="Pfam" id="PF01494"/>
    </source>
</evidence>
<dbReference type="SUPFAM" id="SSF51905">
    <property type="entry name" value="FAD/NAD(P)-binding domain"/>
    <property type="match status" value="1"/>
</dbReference>
<accession>A0ABR0E1Z1</accession>
<keyword evidence="3" id="KW-0274">FAD</keyword>
<evidence type="ECO:0000256" key="1">
    <source>
        <dbReference type="ARBA" id="ARBA00001974"/>
    </source>
</evidence>
<feature type="domain" description="FAD-binding" evidence="6">
    <location>
        <begin position="94"/>
        <end position="316"/>
    </location>
</feature>
<keyword evidence="5" id="KW-0503">Monooxygenase</keyword>
<evidence type="ECO:0000313" key="7">
    <source>
        <dbReference type="EMBL" id="KAK4495344.1"/>
    </source>
</evidence>
<comment type="cofactor">
    <cofactor evidence="1">
        <name>FAD</name>
        <dbReference type="ChEBI" id="CHEBI:57692"/>
    </cofactor>
</comment>
<dbReference type="Pfam" id="PF01494">
    <property type="entry name" value="FAD_binding_3"/>
    <property type="match status" value="1"/>
</dbReference>
<dbReference type="PANTHER" id="PTHR47178:SF3">
    <property type="entry name" value="FAD-BINDING DOMAIN-CONTAINING PROTEIN"/>
    <property type="match status" value="1"/>
</dbReference>
<keyword evidence="8" id="KW-1185">Reference proteome</keyword>
<dbReference type="EMBL" id="JAXOVC010000012">
    <property type="protein sequence ID" value="KAK4495344.1"/>
    <property type="molecule type" value="Genomic_DNA"/>
</dbReference>
<evidence type="ECO:0000256" key="4">
    <source>
        <dbReference type="ARBA" id="ARBA00023002"/>
    </source>
</evidence>
<evidence type="ECO:0000256" key="3">
    <source>
        <dbReference type="ARBA" id="ARBA00022827"/>
    </source>
</evidence>
<reference evidence="7 8" key="1">
    <citation type="journal article" date="2023" name="G3 (Bethesda)">
        <title>A chromosome-level genome assembly of Zasmidium syzygii isolated from banana leaves.</title>
        <authorList>
            <person name="van Westerhoven A.C."/>
            <person name="Mehrabi R."/>
            <person name="Talebi R."/>
            <person name="Steentjes M.B.F."/>
            <person name="Corcolon B."/>
            <person name="Chong P.A."/>
            <person name="Kema G.H.J."/>
            <person name="Seidl M.F."/>
        </authorList>
    </citation>
    <scope>NUCLEOTIDE SEQUENCE [LARGE SCALE GENOMIC DNA]</scope>
    <source>
        <strain evidence="7 8">P124</strain>
    </source>
</reference>
<sequence length="349" mass="39090">MDKQSSSKSLHVLIIGAAHYRSREWGMSIQWALPLLPELLPPGIMSRLQSASVDRHYVFPKSGNSMPVYDASSGELLKYGKEFRTFRTLEGDPTVTAHFLYNTTYTGTLIVAADGANSDVRQAVFPSGQGASQQVSYGGVKMHVKYNNAEIALFLRKFLSPIQAIGVHPKGYWLWLSVQDVPEPDKPEDWTFQLQWTWKIGVETTELNLEKLKAEAESSFAEPFKTAWTKIPSDTRVPANRITTWPPRAIPADIFQGKVALLGDAAHPMTFHRGQGMNHGIADAVKLVQVLEKVNASETTLAEAMEEYENEMIRRAGEEVKISKMNTEMMHDWEKFLGSPFMQMGGNKN</sequence>
<evidence type="ECO:0000256" key="5">
    <source>
        <dbReference type="ARBA" id="ARBA00023033"/>
    </source>
</evidence>
<gene>
    <name evidence="7" type="ORF">PRZ48_013675</name>
</gene>
<proteinExistence type="predicted"/>
<dbReference type="InterPro" id="IPR036188">
    <property type="entry name" value="FAD/NAD-bd_sf"/>
</dbReference>
<name>A0ABR0E1Z1_ZASCE</name>
<dbReference type="Gene3D" id="3.50.50.60">
    <property type="entry name" value="FAD/NAD(P)-binding domain"/>
    <property type="match status" value="1"/>
</dbReference>
<organism evidence="7 8">
    <name type="scientific">Zasmidium cellare</name>
    <name type="common">Wine cellar mold</name>
    <name type="synonym">Racodium cellare</name>
    <dbReference type="NCBI Taxonomy" id="395010"/>
    <lineage>
        <taxon>Eukaryota</taxon>
        <taxon>Fungi</taxon>
        <taxon>Dikarya</taxon>
        <taxon>Ascomycota</taxon>
        <taxon>Pezizomycotina</taxon>
        <taxon>Dothideomycetes</taxon>
        <taxon>Dothideomycetidae</taxon>
        <taxon>Mycosphaerellales</taxon>
        <taxon>Mycosphaerellaceae</taxon>
        <taxon>Zasmidium</taxon>
    </lineage>
</organism>
<evidence type="ECO:0000256" key="2">
    <source>
        <dbReference type="ARBA" id="ARBA00022630"/>
    </source>
</evidence>